<keyword evidence="2" id="KW-0472">Membrane</keyword>
<keyword evidence="4" id="KW-1185">Reference proteome</keyword>
<evidence type="ECO:0000256" key="2">
    <source>
        <dbReference type="SAM" id="Phobius"/>
    </source>
</evidence>
<reference evidence="3" key="1">
    <citation type="submission" date="2020-07" db="EMBL/GenBank/DDBJ databases">
        <title>The High-quality genome of the commercially important snow crab, Chionoecetes opilio.</title>
        <authorList>
            <person name="Jeong J.-H."/>
            <person name="Ryu S."/>
        </authorList>
    </citation>
    <scope>NUCLEOTIDE SEQUENCE</scope>
    <source>
        <strain evidence="3">MADBK_172401_WGS</strain>
        <tissue evidence="3">Digestive gland</tissue>
    </source>
</reference>
<dbReference type="EMBL" id="JACEEZ010000386">
    <property type="protein sequence ID" value="KAG0730201.1"/>
    <property type="molecule type" value="Genomic_DNA"/>
</dbReference>
<comment type="caution">
    <text evidence="3">The sequence shown here is derived from an EMBL/GenBank/DDBJ whole genome shotgun (WGS) entry which is preliminary data.</text>
</comment>
<proteinExistence type="predicted"/>
<protein>
    <submittedName>
        <fullName evidence="3">Uncharacterized protein</fullName>
    </submittedName>
</protein>
<feature type="region of interest" description="Disordered" evidence="1">
    <location>
        <begin position="83"/>
        <end position="106"/>
    </location>
</feature>
<dbReference type="Proteomes" id="UP000770661">
    <property type="component" value="Unassembled WGS sequence"/>
</dbReference>
<organism evidence="3 4">
    <name type="scientific">Chionoecetes opilio</name>
    <name type="common">Atlantic snow crab</name>
    <name type="synonym">Cancer opilio</name>
    <dbReference type="NCBI Taxonomy" id="41210"/>
    <lineage>
        <taxon>Eukaryota</taxon>
        <taxon>Metazoa</taxon>
        <taxon>Ecdysozoa</taxon>
        <taxon>Arthropoda</taxon>
        <taxon>Crustacea</taxon>
        <taxon>Multicrustacea</taxon>
        <taxon>Malacostraca</taxon>
        <taxon>Eumalacostraca</taxon>
        <taxon>Eucarida</taxon>
        <taxon>Decapoda</taxon>
        <taxon>Pleocyemata</taxon>
        <taxon>Brachyura</taxon>
        <taxon>Eubrachyura</taxon>
        <taxon>Majoidea</taxon>
        <taxon>Majidae</taxon>
        <taxon>Chionoecetes</taxon>
    </lineage>
</organism>
<evidence type="ECO:0000313" key="4">
    <source>
        <dbReference type="Proteomes" id="UP000770661"/>
    </source>
</evidence>
<keyword evidence="2" id="KW-1133">Transmembrane helix</keyword>
<accession>A0A8J5D3D6</accession>
<name>A0A8J5D3D6_CHIOP</name>
<keyword evidence="2" id="KW-0812">Transmembrane</keyword>
<evidence type="ECO:0000313" key="3">
    <source>
        <dbReference type="EMBL" id="KAG0730201.1"/>
    </source>
</evidence>
<gene>
    <name evidence="3" type="ORF">GWK47_028735</name>
</gene>
<sequence>MNKYQVMMFLLGRGVGVDDCGGARAAGPRLSGGPLAAFILFGVYFTVLVMAFVLRYAEKDNASNTNESPGALMETCTEHVPFPHPATASPAVTHTPSPPRPAPHLGLAASQARGIHTRVTFRTPRHECATFIRRQWEEEDGEGYSGAGLRVQFCSRRCGPAGGGIPWWFMELSPIGTVAEASNENCRRQWNARRRGNSRRQFH</sequence>
<feature type="transmembrane region" description="Helical" evidence="2">
    <location>
        <begin position="35"/>
        <end position="54"/>
    </location>
</feature>
<evidence type="ECO:0000256" key="1">
    <source>
        <dbReference type="SAM" id="MobiDB-lite"/>
    </source>
</evidence>
<dbReference type="AlphaFoldDB" id="A0A8J5D3D6"/>